<organism evidence="12 13">
    <name type="scientific">Solea senegalensis</name>
    <name type="common">Senegalese sole</name>
    <dbReference type="NCBI Taxonomy" id="28829"/>
    <lineage>
        <taxon>Eukaryota</taxon>
        <taxon>Metazoa</taxon>
        <taxon>Chordata</taxon>
        <taxon>Craniata</taxon>
        <taxon>Vertebrata</taxon>
        <taxon>Euteleostomi</taxon>
        <taxon>Actinopterygii</taxon>
        <taxon>Neopterygii</taxon>
        <taxon>Teleostei</taxon>
        <taxon>Neoteleostei</taxon>
        <taxon>Acanthomorphata</taxon>
        <taxon>Carangaria</taxon>
        <taxon>Pleuronectiformes</taxon>
        <taxon>Pleuronectoidei</taxon>
        <taxon>Soleidae</taxon>
        <taxon>Solea</taxon>
    </lineage>
</organism>
<dbReference type="PANTHER" id="PTHR14517">
    <property type="entry name" value="RIB43A-RELATED"/>
    <property type="match status" value="1"/>
</dbReference>
<feature type="compositionally biased region" description="Polar residues" evidence="11">
    <location>
        <begin position="229"/>
        <end position="242"/>
    </location>
</feature>
<evidence type="ECO:0008006" key="14">
    <source>
        <dbReference type="Google" id="ProtNLM"/>
    </source>
</evidence>
<keyword evidence="4" id="KW-0282">Flagellum</keyword>
<evidence type="ECO:0000313" key="12">
    <source>
        <dbReference type="EMBL" id="KAG7523177.1"/>
    </source>
</evidence>
<accession>A0AAV6T1A3</accession>
<evidence type="ECO:0000256" key="5">
    <source>
        <dbReference type="ARBA" id="ARBA00023054"/>
    </source>
</evidence>
<comment type="subcellular location">
    <subcellularLocation>
        <location evidence="1">Cytoplasm</location>
        <location evidence="1">Cytoskeleton</location>
        <location evidence="1">Flagellum axoneme</location>
    </subcellularLocation>
</comment>
<sequence>MDIDDEVVTDRLERARIQMRRDYEAHRRVRIFNEKWRTIGIDKQALDMQVRDRLKQEEADKDEGDVYDGHMIHNSRVAYMNQIREKEKQRVCQKAIDNFRHENQQFCDRLEFDLNDPDRLRKTKLEHGHVSLSGLLGEDLNYYDRLQRQKDQFKSWLIQQQNDKASVRHEQQLEDDQYDQFVLKMDNTALQIQRLEKQRRKAEAISTNEHNLVKTEEDKHRRALESAEAENQLQRQCATTSVGVPGLWPSTDKRPPPESRQKIMQFQKYQMEERKRAELEKKKEEERHARFLLNSAHKTLLLQREQAKVNGQLRRHLDSANVELAQIQEAAGMKRGHIYDDFFSQFNRCSR</sequence>
<feature type="region of interest" description="Disordered" evidence="11">
    <location>
        <begin position="229"/>
        <end position="259"/>
    </location>
</feature>
<dbReference type="Proteomes" id="UP000693946">
    <property type="component" value="Linkage Group LG10"/>
</dbReference>
<dbReference type="EMBL" id="JAGKHQ010000002">
    <property type="protein sequence ID" value="KAG7523177.1"/>
    <property type="molecule type" value="Genomic_DNA"/>
</dbReference>
<feature type="coiled-coil region" evidence="10">
    <location>
        <begin position="269"/>
        <end position="330"/>
    </location>
</feature>
<keyword evidence="8" id="KW-0966">Cell projection</keyword>
<evidence type="ECO:0000256" key="4">
    <source>
        <dbReference type="ARBA" id="ARBA00022846"/>
    </source>
</evidence>
<gene>
    <name evidence="12" type="ORF">JOB18_041116</name>
</gene>
<dbReference type="Pfam" id="PF05914">
    <property type="entry name" value="RIB43A"/>
    <property type="match status" value="2"/>
</dbReference>
<evidence type="ECO:0000256" key="3">
    <source>
        <dbReference type="ARBA" id="ARBA00022490"/>
    </source>
</evidence>
<evidence type="ECO:0000256" key="10">
    <source>
        <dbReference type="SAM" id="Coils"/>
    </source>
</evidence>
<evidence type="ECO:0000256" key="2">
    <source>
        <dbReference type="ARBA" id="ARBA00006875"/>
    </source>
</evidence>
<name>A0AAV6T1A3_SOLSE</name>
<dbReference type="AlphaFoldDB" id="A0AAV6T1A3"/>
<comment type="similarity">
    <text evidence="2">Belongs to the RIB43A family.</text>
</comment>
<comment type="subunit">
    <text evidence="9">Microtubule inner protein component of sperm flagellar doublet microtubules.</text>
</comment>
<keyword evidence="13" id="KW-1185">Reference proteome</keyword>
<evidence type="ECO:0000256" key="7">
    <source>
        <dbReference type="ARBA" id="ARBA00023212"/>
    </source>
</evidence>
<proteinExistence type="inferred from homology"/>
<keyword evidence="6" id="KW-0969">Cilium</keyword>
<evidence type="ECO:0000256" key="6">
    <source>
        <dbReference type="ARBA" id="ARBA00023069"/>
    </source>
</evidence>
<evidence type="ECO:0000256" key="9">
    <source>
        <dbReference type="ARBA" id="ARBA00046435"/>
    </source>
</evidence>
<evidence type="ECO:0000256" key="11">
    <source>
        <dbReference type="SAM" id="MobiDB-lite"/>
    </source>
</evidence>
<dbReference type="PANTHER" id="PTHR14517:SF10">
    <property type="entry name" value="RIB43A-LIKE WITH COILED-COILS PROTEIN 2"/>
    <property type="match status" value="1"/>
</dbReference>
<keyword evidence="3" id="KW-0963">Cytoplasm</keyword>
<evidence type="ECO:0000313" key="13">
    <source>
        <dbReference type="Proteomes" id="UP000693946"/>
    </source>
</evidence>
<dbReference type="InterPro" id="IPR008805">
    <property type="entry name" value="RIB43A"/>
</dbReference>
<evidence type="ECO:0000256" key="1">
    <source>
        <dbReference type="ARBA" id="ARBA00004611"/>
    </source>
</evidence>
<reference evidence="12 13" key="1">
    <citation type="journal article" date="2021" name="Sci. Rep.">
        <title>Chromosome anchoring in Senegalese sole (Solea senegalensis) reveals sex-associated markers and genome rearrangements in flatfish.</title>
        <authorList>
            <person name="Guerrero-Cozar I."/>
            <person name="Gomez-Garrido J."/>
            <person name="Berbel C."/>
            <person name="Martinez-Blanch J.F."/>
            <person name="Alioto T."/>
            <person name="Claros M.G."/>
            <person name="Gagnaire P.A."/>
            <person name="Manchado M."/>
        </authorList>
    </citation>
    <scope>NUCLEOTIDE SEQUENCE [LARGE SCALE GENOMIC DNA]</scope>
    <source>
        <strain evidence="12">Sse05_10M</strain>
    </source>
</reference>
<evidence type="ECO:0000256" key="8">
    <source>
        <dbReference type="ARBA" id="ARBA00023273"/>
    </source>
</evidence>
<comment type="caution">
    <text evidence="12">The sequence shown here is derived from an EMBL/GenBank/DDBJ whole genome shotgun (WGS) entry which is preliminary data.</text>
</comment>
<keyword evidence="5 10" id="KW-0175">Coiled coil</keyword>
<keyword evidence="7" id="KW-0206">Cytoskeleton</keyword>
<feature type="coiled-coil region" evidence="10">
    <location>
        <begin position="178"/>
        <end position="205"/>
    </location>
</feature>
<protein>
    <recommendedName>
        <fullName evidence="14">RIB43A-like with coiled-coils protein 2</fullName>
    </recommendedName>
</protein>